<dbReference type="AlphaFoldDB" id="A0AAW2R1N7"/>
<reference evidence="2" key="2">
    <citation type="journal article" date="2024" name="Plant">
        <title>Genomic evolution and insights into agronomic trait innovations of Sesamum species.</title>
        <authorList>
            <person name="Miao H."/>
            <person name="Wang L."/>
            <person name="Qu L."/>
            <person name="Liu H."/>
            <person name="Sun Y."/>
            <person name="Le M."/>
            <person name="Wang Q."/>
            <person name="Wei S."/>
            <person name="Zheng Y."/>
            <person name="Lin W."/>
            <person name="Duan Y."/>
            <person name="Cao H."/>
            <person name="Xiong S."/>
            <person name="Wang X."/>
            <person name="Wei L."/>
            <person name="Li C."/>
            <person name="Ma Q."/>
            <person name="Ju M."/>
            <person name="Zhao R."/>
            <person name="Li G."/>
            <person name="Mu C."/>
            <person name="Tian Q."/>
            <person name="Mei H."/>
            <person name="Zhang T."/>
            <person name="Gao T."/>
            <person name="Zhang H."/>
        </authorList>
    </citation>
    <scope>NUCLEOTIDE SEQUENCE</scope>
    <source>
        <strain evidence="2">G02</strain>
    </source>
</reference>
<comment type="caution">
    <text evidence="2">The sequence shown here is derived from an EMBL/GenBank/DDBJ whole genome shotgun (WGS) entry which is preliminary data.</text>
</comment>
<evidence type="ECO:0000259" key="1">
    <source>
        <dbReference type="Pfam" id="PF03732"/>
    </source>
</evidence>
<protein>
    <recommendedName>
        <fullName evidence="1">Retrotransposon gag domain-containing protein</fullName>
    </recommendedName>
</protein>
<gene>
    <name evidence="2" type="ORF">Sradi_3319500</name>
</gene>
<reference evidence="2" key="1">
    <citation type="submission" date="2020-06" db="EMBL/GenBank/DDBJ databases">
        <authorList>
            <person name="Li T."/>
            <person name="Hu X."/>
            <person name="Zhang T."/>
            <person name="Song X."/>
            <person name="Zhang H."/>
            <person name="Dai N."/>
            <person name="Sheng W."/>
            <person name="Hou X."/>
            <person name="Wei L."/>
        </authorList>
    </citation>
    <scope>NUCLEOTIDE SEQUENCE</scope>
    <source>
        <strain evidence="2">G02</strain>
        <tissue evidence="2">Leaf</tissue>
    </source>
</reference>
<dbReference type="EMBL" id="JACGWJ010000014">
    <property type="protein sequence ID" value="KAL0374038.1"/>
    <property type="molecule type" value="Genomic_DNA"/>
</dbReference>
<sequence>MAWFNQLPPGTVKTFEQLSQRFLHHFAINKRYPKTASYLFTIVQHEHEGLKEYVQRFSEAVLEVPHVGPELLASIIQQNLKSSRFKESISRKPLATKEELLARAKKYIRIEETAGKRSMTSMKRRLTNEEGAMPPKVEKGRRERKYMPPNNLAYYTPLSVPRAELLAIAIHQGLVRRPPPMQDNPKWMKSEQFCHFHEDRGHDTKDCYNLKDEIERLVQKGHFREFLVHRGRINDFEEPR</sequence>
<proteinExistence type="predicted"/>
<dbReference type="PANTHER" id="PTHR33223">
    <property type="entry name" value="CCHC-TYPE DOMAIN-CONTAINING PROTEIN"/>
    <property type="match status" value="1"/>
</dbReference>
<name>A0AAW2R1N7_SESRA</name>
<dbReference type="PANTHER" id="PTHR33223:SF10">
    <property type="entry name" value="AMINOTRANSFERASE-LIKE PLANT MOBILE DOMAIN-CONTAINING PROTEIN"/>
    <property type="match status" value="1"/>
</dbReference>
<accession>A0AAW2R1N7</accession>
<organism evidence="2">
    <name type="scientific">Sesamum radiatum</name>
    <name type="common">Black benniseed</name>
    <dbReference type="NCBI Taxonomy" id="300843"/>
    <lineage>
        <taxon>Eukaryota</taxon>
        <taxon>Viridiplantae</taxon>
        <taxon>Streptophyta</taxon>
        <taxon>Embryophyta</taxon>
        <taxon>Tracheophyta</taxon>
        <taxon>Spermatophyta</taxon>
        <taxon>Magnoliopsida</taxon>
        <taxon>eudicotyledons</taxon>
        <taxon>Gunneridae</taxon>
        <taxon>Pentapetalae</taxon>
        <taxon>asterids</taxon>
        <taxon>lamiids</taxon>
        <taxon>Lamiales</taxon>
        <taxon>Pedaliaceae</taxon>
        <taxon>Sesamum</taxon>
    </lineage>
</organism>
<dbReference type="Pfam" id="PF03732">
    <property type="entry name" value="Retrotrans_gag"/>
    <property type="match status" value="1"/>
</dbReference>
<evidence type="ECO:0000313" key="2">
    <source>
        <dbReference type="EMBL" id="KAL0374038.1"/>
    </source>
</evidence>
<feature type="domain" description="Retrotransposon gag" evidence="1">
    <location>
        <begin position="2"/>
        <end position="67"/>
    </location>
</feature>
<dbReference type="InterPro" id="IPR005162">
    <property type="entry name" value="Retrotrans_gag_dom"/>
</dbReference>